<name>A0ABM6JKP0_9GAMM</name>
<dbReference type="InterPro" id="IPR052017">
    <property type="entry name" value="TSUP"/>
</dbReference>
<organism evidence="9 10">
    <name type="scientific">Shewanella japonica</name>
    <dbReference type="NCBI Taxonomy" id="93973"/>
    <lineage>
        <taxon>Bacteria</taxon>
        <taxon>Pseudomonadati</taxon>
        <taxon>Pseudomonadota</taxon>
        <taxon>Gammaproteobacteria</taxon>
        <taxon>Alteromonadales</taxon>
        <taxon>Shewanellaceae</taxon>
        <taxon>Shewanella</taxon>
    </lineage>
</organism>
<evidence type="ECO:0000256" key="2">
    <source>
        <dbReference type="ARBA" id="ARBA00009142"/>
    </source>
</evidence>
<evidence type="ECO:0000256" key="7">
    <source>
        <dbReference type="ARBA" id="ARBA00023136"/>
    </source>
</evidence>
<keyword evidence="6 8" id="KW-1133">Transmembrane helix</keyword>
<evidence type="ECO:0000313" key="10">
    <source>
        <dbReference type="Proteomes" id="UP000191820"/>
    </source>
</evidence>
<dbReference type="Proteomes" id="UP000191820">
    <property type="component" value="Chromosome"/>
</dbReference>
<protein>
    <recommendedName>
        <fullName evidence="8">Probable membrane transporter protein</fullName>
    </recommendedName>
</protein>
<dbReference type="EMBL" id="CP020472">
    <property type="protein sequence ID" value="ARD22606.1"/>
    <property type="molecule type" value="Genomic_DNA"/>
</dbReference>
<dbReference type="InterPro" id="IPR002781">
    <property type="entry name" value="TM_pro_TauE-like"/>
</dbReference>
<proteinExistence type="inferred from homology"/>
<evidence type="ECO:0000256" key="1">
    <source>
        <dbReference type="ARBA" id="ARBA00004651"/>
    </source>
</evidence>
<evidence type="ECO:0000313" key="9">
    <source>
        <dbReference type="EMBL" id="ARD22606.1"/>
    </source>
</evidence>
<feature type="transmembrane region" description="Helical" evidence="8">
    <location>
        <begin position="221"/>
        <end position="240"/>
    </location>
</feature>
<keyword evidence="3" id="KW-0813">Transport</keyword>
<gene>
    <name evidence="9" type="ORF">SJ2017_2316</name>
</gene>
<feature type="transmembrane region" description="Helical" evidence="8">
    <location>
        <begin position="44"/>
        <end position="64"/>
    </location>
</feature>
<keyword evidence="7 8" id="KW-0472">Membrane</keyword>
<feature type="transmembrane region" description="Helical" evidence="8">
    <location>
        <begin position="76"/>
        <end position="93"/>
    </location>
</feature>
<evidence type="ECO:0000256" key="8">
    <source>
        <dbReference type="RuleBase" id="RU363041"/>
    </source>
</evidence>
<keyword evidence="4 8" id="KW-1003">Cell membrane</keyword>
<evidence type="ECO:0000256" key="3">
    <source>
        <dbReference type="ARBA" id="ARBA00022448"/>
    </source>
</evidence>
<keyword evidence="10" id="KW-1185">Reference proteome</keyword>
<reference evidence="9 10" key="1">
    <citation type="submission" date="2017-03" db="EMBL/GenBank/DDBJ databases">
        <title>Genome sequencing of Shewanella japonica KCTC 22435.</title>
        <authorList>
            <person name="Kim K.M."/>
        </authorList>
    </citation>
    <scope>NUCLEOTIDE SEQUENCE [LARGE SCALE GENOMIC DNA]</scope>
    <source>
        <strain evidence="9 10">KCTC 22435</strain>
    </source>
</reference>
<dbReference type="PANTHER" id="PTHR30269">
    <property type="entry name" value="TRANSMEMBRANE PROTEIN YFCA"/>
    <property type="match status" value="1"/>
</dbReference>
<keyword evidence="5 8" id="KW-0812">Transmembrane</keyword>
<dbReference type="RefSeq" id="WP_080915886.1">
    <property type="nucleotide sequence ID" value="NZ_CP020472.1"/>
</dbReference>
<dbReference type="Pfam" id="PF01925">
    <property type="entry name" value="TauE"/>
    <property type="match status" value="1"/>
</dbReference>
<comment type="similarity">
    <text evidence="2 8">Belongs to the 4-toluene sulfonate uptake permease (TSUP) (TC 2.A.102) family.</text>
</comment>
<evidence type="ECO:0000256" key="6">
    <source>
        <dbReference type="ARBA" id="ARBA00022989"/>
    </source>
</evidence>
<evidence type="ECO:0000256" key="4">
    <source>
        <dbReference type="ARBA" id="ARBA00022475"/>
    </source>
</evidence>
<dbReference type="PANTHER" id="PTHR30269:SF37">
    <property type="entry name" value="MEMBRANE TRANSPORTER PROTEIN"/>
    <property type="match status" value="1"/>
</dbReference>
<feature type="transmembrane region" description="Helical" evidence="8">
    <location>
        <begin position="162"/>
        <end position="182"/>
    </location>
</feature>
<feature type="transmembrane region" description="Helical" evidence="8">
    <location>
        <begin position="7"/>
        <end position="32"/>
    </location>
</feature>
<feature type="transmembrane region" description="Helical" evidence="8">
    <location>
        <begin position="130"/>
        <end position="150"/>
    </location>
</feature>
<comment type="subcellular location">
    <subcellularLocation>
        <location evidence="1 8">Cell membrane</location>
        <topology evidence="1 8">Multi-pass membrane protein</topology>
    </subcellularLocation>
</comment>
<sequence>MISDVNFYLAAIPAVFFYGMGKGGVGGILGMLSVPLMALTVSPIQAAAILLPLLCVMDLIALYYHRKNCNYHELKQMLPFAIIGIIVAAYFMGSLPAHIVEFIIGGLAMAFLAQKFLCKKSQTPSKVNNHLLMLTSGFASTIAHAGGPPVSMALLPKNLPKAQLIGTSVVFFALINFIKLIPYTYMGQFDAANLNTSLLLVPIAFLGVRTGVWLVNRISQQLIYTFSYWVLFLVGIKMIYSGVTGG</sequence>
<evidence type="ECO:0000256" key="5">
    <source>
        <dbReference type="ARBA" id="ARBA00022692"/>
    </source>
</evidence>
<feature type="transmembrane region" description="Helical" evidence="8">
    <location>
        <begin position="194"/>
        <end position="215"/>
    </location>
</feature>
<accession>A0ABM6JKP0</accession>